<comment type="caution">
    <text evidence="2">The sequence shown here is derived from an EMBL/GenBank/DDBJ whole genome shotgun (WGS) entry which is preliminary data.</text>
</comment>
<feature type="compositionally biased region" description="Low complexity" evidence="1">
    <location>
        <begin position="9"/>
        <end position="20"/>
    </location>
</feature>
<name>A0A9W4U6H5_9PLEO</name>
<organism evidence="2 3">
    <name type="scientific">Periconia digitata</name>
    <dbReference type="NCBI Taxonomy" id="1303443"/>
    <lineage>
        <taxon>Eukaryota</taxon>
        <taxon>Fungi</taxon>
        <taxon>Dikarya</taxon>
        <taxon>Ascomycota</taxon>
        <taxon>Pezizomycotina</taxon>
        <taxon>Dothideomycetes</taxon>
        <taxon>Pleosporomycetidae</taxon>
        <taxon>Pleosporales</taxon>
        <taxon>Massarineae</taxon>
        <taxon>Periconiaceae</taxon>
        <taxon>Periconia</taxon>
    </lineage>
</organism>
<protein>
    <submittedName>
        <fullName evidence="2">Uncharacterized protein</fullName>
    </submittedName>
</protein>
<sequence length="51" mass="6003">MQLRRQIPRSRCTTTTSSSRVWGRRMDSHSRGGVPCRQNEMRHLRNVILPP</sequence>
<accession>A0A9W4U6H5</accession>
<proteinExistence type="predicted"/>
<evidence type="ECO:0000313" key="2">
    <source>
        <dbReference type="EMBL" id="CAI6304029.1"/>
    </source>
</evidence>
<dbReference type="AlphaFoldDB" id="A0A9W4U6H5"/>
<keyword evidence="3" id="KW-1185">Reference proteome</keyword>
<feature type="region of interest" description="Disordered" evidence="1">
    <location>
        <begin position="1"/>
        <end position="36"/>
    </location>
</feature>
<evidence type="ECO:0000256" key="1">
    <source>
        <dbReference type="SAM" id="MobiDB-lite"/>
    </source>
</evidence>
<gene>
    <name evidence="2" type="ORF">PDIGIT_LOCUS2948</name>
</gene>
<dbReference type="EMBL" id="CAOQHR010000002">
    <property type="protein sequence ID" value="CAI6304029.1"/>
    <property type="molecule type" value="Genomic_DNA"/>
</dbReference>
<evidence type="ECO:0000313" key="3">
    <source>
        <dbReference type="Proteomes" id="UP001152607"/>
    </source>
</evidence>
<dbReference type="Proteomes" id="UP001152607">
    <property type="component" value="Unassembled WGS sequence"/>
</dbReference>
<reference evidence="2" key="1">
    <citation type="submission" date="2023-01" db="EMBL/GenBank/DDBJ databases">
        <authorList>
            <person name="Van Ghelder C."/>
            <person name="Rancurel C."/>
        </authorList>
    </citation>
    <scope>NUCLEOTIDE SEQUENCE</scope>
    <source>
        <strain evidence="2">CNCM I-4278</strain>
    </source>
</reference>